<keyword evidence="3" id="KW-1185">Reference proteome</keyword>
<reference evidence="2 3" key="1">
    <citation type="journal article" date="2007" name="PLoS Genet.">
        <title>A tale of two oxidation states: bacterial colonization of arsenic-rich environments.</title>
        <authorList>
            <person name="Muller D."/>
            <person name="Medigue C."/>
            <person name="Koechler S."/>
            <person name="Barbe V."/>
            <person name="Barakat M."/>
            <person name="Talla E."/>
            <person name="Bonnefoy V."/>
            <person name="Krin E."/>
            <person name="Arsene-Ploetze F."/>
            <person name="Carapito C."/>
            <person name="Chandler M."/>
            <person name="Cournoyer B."/>
            <person name="Cruveiller S."/>
            <person name="Dossat C."/>
            <person name="Duval S."/>
            <person name="Heymann M."/>
            <person name="Leize E."/>
            <person name="Lieutaud A."/>
            <person name="Lievremont D."/>
            <person name="Makita Y."/>
            <person name="Mangenot S."/>
            <person name="Nitschke W."/>
            <person name="Ortet P."/>
            <person name="Perdrial N."/>
            <person name="Schoepp B."/>
            <person name="Siguier N."/>
            <person name="Simeonova D.D."/>
            <person name="Rouy Z."/>
            <person name="Segurens B."/>
            <person name="Turlin E."/>
            <person name="Vallenet D."/>
            <person name="Van Dorsselaer A."/>
            <person name="Weiss S."/>
            <person name="Weissenbach J."/>
            <person name="Lett M.C."/>
            <person name="Danchin A."/>
            <person name="Bertin P.N."/>
        </authorList>
    </citation>
    <scope>NUCLEOTIDE SEQUENCE [LARGE SCALE GENOMIC DNA]</scope>
    <source>
        <strain evidence="3">ULPAs1</strain>
    </source>
</reference>
<dbReference type="AlphaFoldDB" id="A4G4F2"/>
<organism evidence="2 3">
    <name type="scientific">Herminiimonas arsenicoxydans</name>
    <dbReference type="NCBI Taxonomy" id="204773"/>
    <lineage>
        <taxon>Bacteria</taxon>
        <taxon>Pseudomonadati</taxon>
        <taxon>Pseudomonadota</taxon>
        <taxon>Betaproteobacteria</taxon>
        <taxon>Burkholderiales</taxon>
        <taxon>Oxalobacteraceae</taxon>
        <taxon>Herminiimonas</taxon>
    </lineage>
</organism>
<name>A4G4F2_HERAR</name>
<evidence type="ECO:0000313" key="2">
    <source>
        <dbReference type="EMBL" id="CAL61389.1"/>
    </source>
</evidence>
<dbReference type="KEGG" id="har:HEAR1212"/>
<protein>
    <submittedName>
        <fullName evidence="2">Uncharacterized protein</fullName>
    </submittedName>
</protein>
<keyword evidence="1" id="KW-0812">Transmembrane</keyword>
<keyword evidence="1" id="KW-1133">Transmembrane helix</keyword>
<dbReference type="STRING" id="204773.HEAR1212"/>
<proteinExistence type="predicted"/>
<dbReference type="EMBL" id="CU207211">
    <property type="protein sequence ID" value="CAL61389.1"/>
    <property type="molecule type" value="Genomic_DNA"/>
</dbReference>
<feature type="transmembrane region" description="Helical" evidence="1">
    <location>
        <begin position="30"/>
        <end position="52"/>
    </location>
</feature>
<dbReference type="HOGENOM" id="CLU_2990526_0_0_4"/>
<accession>A4G4F2</accession>
<dbReference type="Proteomes" id="UP000006697">
    <property type="component" value="Chromosome"/>
</dbReference>
<evidence type="ECO:0000313" key="3">
    <source>
        <dbReference type="Proteomes" id="UP000006697"/>
    </source>
</evidence>
<evidence type="ECO:0000256" key="1">
    <source>
        <dbReference type="SAM" id="Phobius"/>
    </source>
</evidence>
<gene>
    <name evidence="2" type="ordered locus">HEAR1212</name>
</gene>
<sequence>MADRLAHVAFSEMYFYSLELVYCTPIEYQAMIFLEVSVFCALVEWHFISLIINHHVR</sequence>
<keyword evidence="1" id="KW-0472">Membrane</keyword>